<evidence type="ECO:0000256" key="5">
    <source>
        <dbReference type="ARBA" id="ARBA00023157"/>
    </source>
</evidence>
<dbReference type="STRING" id="37546.A0A1B0G8X0"/>
<comment type="similarity">
    <text evidence="1">Belongs to the peptidase S1 family.</text>
</comment>
<evidence type="ECO:0000313" key="8">
    <source>
        <dbReference type="Proteomes" id="UP000092444"/>
    </source>
</evidence>
<dbReference type="Proteomes" id="UP000092444">
    <property type="component" value="Unassembled WGS sequence"/>
</dbReference>
<dbReference type="PROSITE" id="PS50240">
    <property type="entry name" value="TRYPSIN_DOM"/>
    <property type="match status" value="1"/>
</dbReference>
<evidence type="ECO:0000313" key="7">
    <source>
        <dbReference type="EnsemblMetazoa" id="GMOY009757-PA"/>
    </source>
</evidence>
<dbReference type="SMART" id="SM00020">
    <property type="entry name" value="Tryp_SPc"/>
    <property type="match status" value="1"/>
</dbReference>
<dbReference type="CDD" id="cd00190">
    <property type="entry name" value="Tryp_SPc"/>
    <property type="match status" value="1"/>
</dbReference>
<dbReference type="InterPro" id="IPR018114">
    <property type="entry name" value="TRYPSIN_HIS"/>
</dbReference>
<keyword evidence="8" id="KW-1185">Reference proteome</keyword>
<evidence type="ECO:0000256" key="2">
    <source>
        <dbReference type="ARBA" id="ARBA00022670"/>
    </source>
</evidence>
<dbReference type="InterPro" id="IPR043504">
    <property type="entry name" value="Peptidase_S1_PA_chymotrypsin"/>
</dbReference>
<dbReference type="PROSITE" id="PS00134">
    <property type="entry name" value="TRYPSIN_HIS"/>
    <property type="match status" value="1"/>
</dbReference>
<keyword evidence="4" id="KW-0720">Serine protease</keyword>
<dbReference type="GO" id="GO:0006508">
    <property type="term" value="P:proteolysis"/>
    <property type="evidence" value="ECO:0007669"/>
    <property type="project" value="UniProtKB-KW"/>
</dbReference>
<evidence type="ECO:0000256" key="1">
    <source>
        <dbReference type="ARBA" id="ARBA00007664"/>
    </source>
</evidence>
<protein>
    <recommendedName>
        <fullName evidence="6">Peptidase S1 domain-containing protein</fullName>
    </recommendedName>
</protein>
<keyword evidence="2" id="KW-0645">Protease</keyword>
<evidence type="ECO:0000256" key="4">
    <source>
        <dbReference type="ARBA" id="ARBA00022825"/>
    </source>
</evidence>
<dbReference type="FunFam" id="2.40.10.10:FF:000034">
    <property type="entry name" value="Eupolytin"/>
    <property type="match status" value="1"/>
</dbReference>
<dbReference type="AlphaFoldDB" id="A0A1B0G8X0"/>
<dbReference type="Pfam" id="PF00089">
    <property type="entry name" value="Trypsin"/>
    <property type="match status" value="1"/>
</dbReference>
<dbReference type="InterPro" id="IPR050430">
    <property type="entry name" value="Peptidase_S1"/>
</dbReference>
<dbReference type="PANTHER" id="PTHR24276:SF91">
    <property type="entry name" value="AT26814P-RELATED"/>
    <property type="match status" value="1"/>
</dbReference>
<dbReference type="PRINTS" id="PR00722">
    <property type="entry name" value="CHYMOTRYPSIN"/>
</dbReference>
<dbReference type="SUPFAM" id="SSF50494">
    <property type="entry name" value="Trypsin-like serine proteases"/>
    <property type="match status" value="1"/>
</dbReference>
<evidence type="ECO:0000256" key="3">
    <source>
        <dbReference type="ARBA" id="ARBA00022801"/>
    </source>
</evidence>
<feature type="domain" description="Peptidase S1" evidence="6">
    <location>
        <begin position="50"/>
        <end position="277"/>
    </location>
</feature>
<proteinExistence type="inferred from homology"/>
<dbReference type="PhylomeDB" id="A0A1B0G8X0"/>
<dbReference type="Gene3D" id="2.40.10.10">
    <property type="entry name" value="Trypsin-like serine proteases"/>
    <property type="match status" value="1"/>
</dbReference>
<dbReference type="EMBL" id="CCAG010017107">
    <property type="status" value="NOT_ANNOTATED_CDS"/>
    <property type="molecule type" value="Genomic_DNA"/>
</dbReference>
<accession>A0A1B0G8X0</accession>
<evidence type="ECO:0000259" key="6">
    <source>
        <dbReference type="PROSITE" id="PS50240"/>
    </source>
</evidence>
<keyword evidence="3" id="KW-0378">Hydrolase</keyword>
<organism evidence="7 8">
    <name type="scientific">Glossina morsitans morsitans</name>
    <name type="common">Savannah tsetse fly</name>
    <dbReference type="NCBI Taxonomy" id="37546"/>
    <lineage>
        <taxon>Eukaryota</taxon>
        <taxon>Metazoa</taxon>
        <taxon>Ecdysozoa</taxon>
        <taxon>Arthropoda</taxon>
        <taxon>Hexapoda</taxon>
        <taxon>Insecta</taxon>
        <taxon>Pterygota</taxon>
        <taxon>Neoptera</taxon>
        <taxon>Endopterygota</taxon>
        <taxon>Diptera</taxon>
        <taxon>Brachycera</taxon>
        <taxon>Muscomorpha</taxon>
        <taxon>Hippoboscoidea</taxon>
        <taxon>Glossinidae</taxon>
        <taxon>Glossina</taxon>
    </lineage>
</organism>
<sequence>MNFRYPLLLSLKNSQSINKLYAVIEMKRLIIIAVVFLVAQVDAFFLNSRIINGRPARPGQFPYIISLRYDNRHVCGGSIISRDYILTAAHCVAHQVDGDSVEIPPSPFSIRAGSVYLEEGGVVIPVAETIPHQGFNNISFDIALLRLAQPLNFTEHISSISLAESDPPMGANVDVAGWGSLANGQARSEILQYTTLSSLTNQECNRLHSHVHESSLCLLPDQHLLNGICQGDSGGPAVYNDQLVGVASYVMNGCGTAQPNVFVSVAYTRDWIRENSDLN</sequence>
<name>A0A1B0G8X0_GLOMM</name>
<dbReference type="InterPro" id="IPR009003">
    <property type="entry name" value="Peptidase_S1_PA"/>
</dbReference>
<dbReference type="PANTHER" id="PTHR24276">
    <property type="entry name" value="POLYSERASE-RELATED"/>
    <property type="match status" value="1"/>
</dbReference>
<dbReference type="EnsemblMetazoa" id="GMOY009757-RA">
    <property type="protein sequence ID" value="GMOY009757-PA"/>
    <property type="gene ID" value="GMOY009757"/>
</dbReference>
<dbReference type="GO" id="GO:0004252">
    <property type="term" value="F:serine-type endopeptidase activity"/>
    <property type="evidence" value="ECO:0007669"/>
    <property type="project" value="InterPro"/>
</dbReference>
<reference evidence="7" key="1">
    <citation type="submission" date="2020-05" db="UniProtKB">
        <authorList>
            <consortium name="EnsemblMetazoa"/>
        </authorList>
    </citation>
    <scope>IDENTIFICATION</scope>
    <source>
        <strain evidence="7">Yale</strain>
    </source>
</reference>
<dbReference type="InterPro" id="IPR001254">
    <property type="entry name" value="Trypsin_dom"/>
</dbReference>
<dbReference type="InterPro" id="IPR001314">
    <property type="entry name" value="Peptidase_S1A"/>
</dbReference>
<keyword evidence="5" id="KW-1015">Disulfide bond</keyword>
<dbReference type="VEuPathDB" id="VectorBase:GMOY009757"/>